<organism evidence="2">
    <name type="scientific">Hexamita inflata</name>
    <dbReference type="NCBI Taxonomy" id="28002"/>
    <lineage>
        <taxon>Eukaryota</taxon>
        <taxon>Metamonada</taxon>
        <taxon>Diplomonadida</taxon>
        <taxon>Hexamitidae</taxon>
        <taxon>Hexamitinae</taxon>
        <taxon>Hexamita</taxon>
    </lineage>
</organism>
<keyword evidence="1" id="KW-0472">Membrane</keyword>
<accession>A0AA86N9U0</accession>
<reference evidence="3 4" key="2">
    <citation type="submission" date="2024-07" db="EMBL/GenBank/DDBJ databases">
        <authorList>
            <person name="Akdeniz Z."/>
        </authorList>
    </citation>
    <scope>NUCLEOTIDE SEQUENCE [LARGE SCALE GENOMIC DNA]</scope>
</reference>
<keyword evidence="1" id="KW-1133">Transmembrane helix</keyword>
<sequence>MLCYGDISSNIDICSHHCNHHCVQKAQSICCVTNTSVHWLAIFGSLLFVVFLVRYLLNRETVKNAPEVAQQYIQTQKLNIYQLFFMTKQKQYIFQQEVILIILYQYF</sequence>
<evidence type="ECO:0000313" key="4">
    <source>
        <dbReference type="Proteomes" id="UP001642409"/>
    </source>
</evidence>
<evidence type="ECO:0000313" key="3">
    <source>
        <dbReference type="EMBL" id="CAL6081357.1"/>
    </source>
</evidence>
<keyword evidence="4" id="KW-1185">Reference proteome</keyword>
<gene>
    <name evidence="2" type="ORF">HINF_LOCUS3417</name>
    <name evidence="3" type="ORF">HINF_LOCUS60305</name>
</gene>
<feature type="transmembrane region" description="Helical" evidence="1">
    <location>
        <begin position="37"/>
        <end position="57"/>
    </location>
</feature>
<dbReference type="AlphaFoldDB" id="A0AA86N9U0"/>
<evidence type="ECO:0000256" key="1">
    <source>
        <dbReference type="SAM" id="Phobius"/>
    </source>
</evidence>
<comment type="caution">
    <text evidence="2">The sequence shown here is derived from an EMBL/GenBank/DDBJ whole genome shotgun (WGS) entry which is preliminary data.</text>
</comment>
<keyword evidence="1" id="KW-0812">Transmembrane</keyword>
<protein>
    <submittedName>
        <fullName evidence="3">Hypothetical_protein</fullName>
    </submittedName>
</protein>
<proteinExistence type="predicted"/>
<reference evidence="2" key="1">
    <citation type="submission" date="2023-06" db="EMBL/GenBank/DDBJ databases">
        <authorList>
            <person name="Kurt Z."/>
        </authorList>
    </citation>
    <scope>NUCLEOTIDE SEQUENCE</scope>
</reference>
<dbReference type="Proteomes" id="UP001642409">
    <property type="component" value="Unassembled WGS sequence"/>
</dbReference>
<evidence type="ECO:0000313" key="2">
    <source>
        <dbReference type="EMBL" id="CAI9915772.1"/>
    </source>
</evidence>
<dbReference type="EMBL" id="CAXDID020000352">
    <property type="protein sequence ID" value="CAL6081357.1"/>
    <property type="molecule type" value="Genomic_DNA"/>
</dbReference>
<dbReference type="EMBL" id="CATOUU010000077">
    <property type="protein sequence ID" value="CAI9915772.1"/>
    <property type="molecule type" value="Genomic_DNA"/>
</dbReference>
<name>A0AA86N9U0_9EUKA</name>